<organism evidence="1 2">
    <name type="scientific">Aphis craccivora</name>
    <name type="common">Cowpea aphid</name>
    <dbReference type="NCBI Taxonomy" id="307492"/>
    <lineage>
        <taxon>Eukaryota</taxon>
        <taxon>Metazoa</taxon>
        <taxon>Ecdysozoa</taxon>
        <taxon>Arthropoda</taxon>
        <taxon>Hexapoda</taxon>
        <taxon>Insecta</taxon>
        <taxon>Pterygota</taxon>
        <taxon>Neoptera</taxon>
        <taxon>Paraneoptera</taxon>
        <taxon>Hemiptera</taxon>
        <taxon>Sternorrhyncha</taxon>
        <taxon>Aphidomorpha</taxon>
        <taxon>Aphidoidea</taxon>
        <taxon>Aphididae</taxon>
        <taxon>Aphidini</taxon>
        <taxon>Aphis</taxon>
        <taxon>Aphis</taxon>
    </lineage>
</organism>
<gene>
    <name evidence="1" type="ORF">FWK35_00032226</name>
</gene>
<evidence type="ECO:0000313" key="2">
    <source>
        <dbReference type="Proteomes" id="UP000478052"/>
    </source>
</evidence>
<evidence type="ECO:0000313" key="1">
    <source>
        <dbReference type="EMBL" id="KAF0713009.1"/>
    </source>
</evidence>
<sequence>METEKLIHVSKAEVFYTDLRQKTDEAKAENNKIDVIAFDFQQNMPLLHIPCGDVFYKRQLWVYNFCIHSARSGKSYFFMYDEVTAH</sequence>
<keyword evidence="2" id="KW-1185">Reference proteome</keyword>
<accession>A0A6G0W010</accession>
<dbReference type="AlphaFoldDB" id="A0A6G0W010"/>
<proteinExistence type="predicted"/>
<dbReference type="OrthoDB" id="6781428at2759"/>
<dbReference type="EMBL" id="VUJU01010789">
    <property type="protein sequence ID" value="KAF0713009.1"/>
    <property type="molecule type" value="Genomic_DNA"/>
</dbReference>
<dbReference type="Proteomes" id="UP000478052">
    <property type="component" value="Unassembled WGS sequence"/>
</dbReference>
<name>A0A6G0W010_APHCR</name>
<comment type="caution">
    <text evidence="1">The sequence shown here is derived from an EMBL/GenBank/DDBJ whole genome shotgun (WGS) entry which is preliminary data.</text>
</comment>
<protein>
    <submittedName>
        <fullName evidence="1">NAD-dependent protein deacetylase Sir2B-like</fullName>
    </submittedName>
</protein>
<reference evidence="1 2" key="1">
    <citation type="submission" date="2019-08" db="EMBL/GenBank/DDBJ databases">
        <title>Whole genome of Aphis craccivora.</title>
        <authorList>
            <person name="Voronova N.V."/>
            <person name="Shulinski R.S."/>
            <person name="Bandarenka Y.V."/>
            <person name="Zhorov D.G."/>
            <person name="Warner D."/>
        </authorList>
    </citation>
    <scope>NUCLEOTIDE SEQUENCE [LARGE SCALE GENOMIC DNA]</scope>
    <source>
        <strain evidence="1">180601</strain>
        <tissue evidence="1">Whole Body</tissue>
    </source>
</reference>